<accession>A0A1G2HS81</accession>
<sequence>MNIRKTIISATVALTMVAMIAPATAGALTVADLQAQINALMAQLALLQGQTSDTGGTPSACIGITFTRNLAVGSTGSDVKCLQALMNASASTQVAVSGAGSPGMETSYFGGLTLIAVKKYQTQQGWTPANQVGPLTRAKLNAWLSGSTPSPTPSPTPTPVPTGAGLSVMLASNNPMTGTIVDGQALAPLAALTFTNGDNAEVKVTGLKLKRIGVSADASLTNVYLFNGATRLTDSASVSSTMVNFTNTAGIFTVPSMGSVTIWVLSDVNGTSGETVGMQVVTSSDVTTNASSVKGTFPITGNLMTLATGTLAGVEWNATTTPAEASIDPQDGYTVFQNSVIVTTRAADMTRISFKKTGSASNTDLQNFKLYVDGVQVGQTMQLSSSSVLDAGSYVTFDLSGAPKRLEAGTRVIKLVADVIGGSSLTFTMHLWNSADVTVVDTQYNANILSDLVSDASFTKRSTGEQTINSGTITVTKMTTSPSGDIVDGASNASLAKFELKAAGEKVKIETLYISVIGSTSGISGLRNGALYANGVQIGSTTTLYDPDDSGNDYTTFSLGSSLIVEPGSPVTLEVKADVYDTGTSDTTNSIVTDTTLKVRIEGASTNNNATGLTSATTLDVPASDTDANTLTVKQGTLTLAKYTAYTNHTVVAPVTAYKMGHYTLTAATSEAVNLTAINVAVDDVSGESNNIYVKYGDQTTSVKSTVAATNSWSINYNLPAGQTIDVTVYMDVRSTMGSGDGVVTVDVDGTTTSSAVAANSAAVAGQTISFSTGAFASTFDGTPQNQIVSGNQSVLAGRFKLTSSYENYTVREMRFTANSNAIVISSATLKDTATGATLATMPVSSSGDFRFTGLSIAVPTSTSKRVDLYYNLIADPSATNASWNLDTKAIMTYTKYADSQGVETEVDPPTAASNTANKTIVYKAVPTLGSVNLTNSTLINGSPVDLYKFTIAAPTQGTIHMKQFKIDLGWSDGEGGTDALELESLKLYENGVDITSTVAITGNLTGATVESTSGVSELDTKIVVTWDGDTEESTTSAGSTTTYTLRGTPQGFNVTDAATYAASDSVSLQFIPDTAAQTLTYNFLNLGTASPTNFVRLFSSSTADASAEDANLIWSDESAVAHSPDDDASTKDWSNSYLFNTIDSEAWTD</sequence>
<dbReference type="InterPro" id="IPR036365">
    <property type="entry name" value="PGBD-like_sf"/>
</dbReference>
<reference evidence="2 3" key="1">
    <citation type="journal article" date="2016" name="Nat. Commun.">
        <title>Thousands of microbial genomes shed light on interconnected biogeochemical processes in an aquifer system.</title>
        <authorList>
            <person name="Anantharaman K."/>
            <person name="Brown C.T."/>
            <person name="Hug L.A."/>
            <person name="Sharon I."/>
            <person name="Castelle C.J."/>
            <person name="Probst A.J."/>
            <person name="Thomas B.C."/>
            <person name="Singh A."/>
            <person name="Wilkins M.J."/>
            <person name="Karaoz U."/>
            <person name="Brodie E.L."/>
            <person name="Williams K.H."/>
            <person name="Hubbard S.S."/>
            <person name="Banfield J.F."/>
        </authorList>
    </citation>
    <scope>NUCLEOTIDE SEQUENCE [LARGE SCALE GENOMIC DNA]</scope>
</reference>
<dbReference type="Gene3D" id="1.10.101.10">
    <property type="entry name" value="PGBD-like superfamily/PGBD"/>
    <property type="match status" value="1"/>
</dbReference>
<organism evidence="2 3">
    <name type="scientific">Candidatus Staskawiczbacteria bacterium RIFCSPHIGHO2_01_FULL_41_41</name>
    <dbReference type="NCBI Taxonomy" id="1802203"/>
    <lineage>
        <taxon>Bacteria</taxon>
        <taxon>Candidatus Staskawicziibacteriota</taxon>
    </lineage>
</organism>
<dbReference type="AlphaFoldDB" id="A0A1G2HS81"/>
<proteinExistence type="predicted"/>
<evidence type="ECO:0000256" key="1">
    <source>
        <dbReference type="SAM" id="SignalP"/>
    </source>
</evidence>
<evidence type="ECO:0000313" key="3">
    <source>
        <dbReference type="Proteomes" id="UP000178774"/>
    </source>
</evidence>
<dbReference type="EMBL" id="MHOP01000023">
    <property type="protein sequence ID" value="OGZ65406.1"/>
    <property type="molecule type" value="Genomic_DNA"/>
</dbReference>
<name>A0A1G2HS81_9BACT</name>
<dbReference type="InterPro" id="IPR036366">
    <property type="entry name" value="PGBDSf"/>
</dbReference>
<feature type="signal peptide" evidence="1">
    <location>
        <begin position="1"/>
        <end position="25"/>
    </location>
</feature>
<keyword evidence="1" id="KW-0732">Signal</keyword>
<gene>
    <name evidence="2" type="ORF">A2822_02745</name>
</gene>
<dbReference type="SUPFAM" id="SSF47090">
    <property type="entry name" value="PGBD-like"/>
    <property type="match status" value="1"/>
</dbReference>
<evidence type="ECO:0008006" key="4">
    <source>
        <dbReference type="Google" id="ProtNLM"/>
    </source>
</evidence>
<protein>
    <recommendedName>
        <fullName evidence="4">Peptidoglycan binding-like domain-containing protein</fullName>
    </recommendedName>
</protein>
<feature type="chain" id="PRO_5009583165" description="Peptidoglycan binding-like domain-containing protein" evidence="1">
    <location>
        <begin position="26"/>
        <end position="1150"/>
    </location>
</feature>
<comment type="caution">
    <text evidence="2">The sequence shown here is derived from an EMBL/GenBank/DDBJ whole genome shotgun (WGS) entry which is preliminary data.</text>
</comment>
<evidence type="ECO:0000313" key="2">
    <source>
        <dbReference type="EMBL" id="OGZ65406.1"/>
    </source>
</evidence>
<dbReference type="Proteomes" id="UP000178774">
    <property type="component" value="Unassembled WGS sequence"/>
</dbReference>